<evidence type="ECO:0000256" key="4">
    <source>
        <dbReference type="ARBA" id="ARBA00022839"/>
    </source>
</evidence>
<comment type="subunit">
    <text evidence="5">Heterooligomer composed of large and small subunits.</text>
</comment>
<dbReference type="GO" id="GO:0006308">
    <property type="term" value="P:DNA catabolic process"/>
    <property type="evidence" value="ECO:0007669"/>
    <property type="project" value="UniProtKB-UniRule"/>
</dbReference>
<evidence type="ECO:0000256" key="2">
    <source>
        <dbReference type="ARBA" id="ARBA00022722"/>
    </source>
</evidence>
<comment type="similarity">
    <text evidence="5 6">Belongs to the XseA family.</text>
</comment>
<keyword evidence="2 5" id="KW-0540">Nuclease</keyword>
<dbReference type="GO" id="GO:0005737">
    <property type="term" value="C:cytoplasm"/>
    <property type="evidence" value="ECO:0007669"/>
    <property type="project" value="UniProtKB-SubCell"/>
</dbReference>
<keyword evidence="3 5" id="KW-0378">Hydrolase</keyword>
<feature type="coiled-coil region" evidence="7">
    <location>
        <begin position="278"/>
        <end position="328"/>
    </location>
</feature>
<keyword evidence="4 5" id="KW-0269">Exonuclease</keyword>
<evidence type="ECO:0000313" key="10">
    <source>
        <dbReference type="EMBL" id="HIQ60722.1"/>
    </source>
</evidence>
<comment type="caution">
    <text evidence="10">The sequence shown here is derived from an EMBL/GenBank/DDBJ whole genome shotgun (WGS) entry which is preliminary data.</text>
</comment>
<protein>
    <recommendedName>
        <fullName evidence="5">Exodeoxyribonuclease 7 large subunit</fullName>
        <ecNumber evidence="5">3.1.11.6</ecNumber>
    </recommendedName>
    <alternativeName>
        <fullName evidence="5">Exodeoxyribonuclease VII large subunit</fullName>
        <shortName evidence="5">Exonuclease VII large subunit</shortName>
    </alternativeName>
</protein>
<dbReference type="CDD" id="cd04489">
    <property type="entry name" value="ExoVII_LU_OBF"/>
    <property type="match status" value="1"/>
</dbReference>
<evidence type="ECO:0000313" key="11">
    <source>
        <dbReference type="Proteomes" id="UP000886879"/>
    </source>
</evidence>
<reference evidence="10" key="1">
    <citation type="submission" date="2020-10" db="EMBL/GenBank/DDBJ databases">
        <authorList>
            <person name="Gilroy R."/>
        </authorList>
    </citation>
    <scope>NUCLEOTIDE SEQUENCE</scope>
    <source>
        <strain evidence="10">ChiGjej2B2-12916</strain>
    </source>
</reference>
<dbReference type="GO" id="GO:0008855">
    <property type="term" value="F:exodeoxyribonuclease VII activity"/>
    <property type="evidence" value="ECO:0007669"/>
    <property type="project" value="UniProtKB-UniRule"/>
</dbReference>
<reference evidence="10" key="2">
    <citation type="journal article" date="2021" name="PeerJ">
        <title>Extensive microbial diversity within the chicken gut microbiome revealed by metagenomics and culture.</title>
        <authorList>
            <person name="Gilroy R."/>
            <person name="Ravi A."/>
            <person name="Getino M."/>
            <person name="Pursley I."/>
            <person name="Horton D.L."/>
            <person name="Alikhan N.F."/>
            <person name="Baker D."/>
            <person name="Gharbi K."/>
            <person name="Hall N."/>
            <person name="Watson M."/>
            <person name="Adriaenssens E.M."/>
            <person name="Foster-Nyarko E."/>
            <person name="Jarju S."/>
            <person name="Secka A."/>
            <person name="Antonio M."/>
            <person name="Oren A."/>
            <person name="Chaudhuri R.R."/>
            <person name="La Ragione R."/>
            <person name="Hildebrand F."/>
            <person name="Pallen M.J."/>
        </authorList>
    </citation>
    <scope>NUCLEOTIDE SEQUENCE</scope>
    <source>
        <strain evidence="10">ChiGjej2B2-12916</strain>
    </source>
</reference>
<proteinExistence type="inferred from homology"/>
<evidence type="ECO:0000256" key="3">
    <source>
        <dbReference type="ARBA" id="ARBA00022801"/>
    </source>
</evidence>
<dbReference type="NCBIfam" id="TIGR00237">
    <property type="entry name" value="xseA"/>
    <property type="match status" value="1"/>
</dbReference>
<feature type="domain" description="OB-fold nucleic acid binding" evidence="9">
    <location>
        <begin position="4"/>
        <end position="98"/>
    </location>
</feature>
<comment type="catalytic activity">
    <reaction evidence="5 6">
        <text>Exonucleolytic cleavage in either 5'- to 3'- or 3'- to 5'-direction to yield nucleoside 5'-phosphates.</text>
        <dbReference type="EC" id="3.1.11.6"/>
    </reaction>
</comment>
<dbReference type="InterPro" id="IPR020579">
    <property type="entry name" value="Exonuc_VII_lsu_C"/>
</dbReference>
<dbReference type="InterPro" id="IPR003753">
    <property type="entry name" value="Exonuc_VII_L"/>
</dbReference>
<evidence type="ECO:0000259" key="8">
    <source>
        <dbReference type="Pfam" id="PF02601"/>
    </source>
</evidence>
<keyword evidence="7" id="KW-0175">Coiled coil</keyword>
<sequence>MPVYSVSQVNGYLKELVDGDPLLRGLLVRGEVSNYKCYPSGHHYFSLKDEQGSIRCVMFRGDAARLRFKPVNGLSVIAYGRVSVYPRDGQYQLYCTQLMEDGRGALDRAFEELKRKLEAQGLFDPARKQPLPAYPGRIALVTSPAGAAVRDMIRILRQRWPLTEVLVVPVRVQGEGAAEEIAAAIHQVNNRDDIDLIITGRGGGSREDLWAFNEEPVAWAIALSNIPVISAVGHEPDVTISDYVADLRASTPSNAAELAVPDQQQERQRLEGLTLRLRQAMEVQLDRDRKELRRLEQSRVLRNPVAVVDDQRMRLDSAQRRLAMALERTLRRGRVELAGLAGRVDAMSPLKVLSRGYAIAKAEGRAVTTVEQVQPGQAMDVLVADGVYHCRVEEKEEQQWR</sequence>
<dbReference type="EMBL" id="DVFO01000037">
    <property type="protein sequence ID" value="HIQ60722.1"/>
    <property type="molecule type" value="Genomic_DNA"/>
</dbReference>
<keyword evidence="1 5" id="KW-0963">Cytoplasm</keyword>
<name>A0A9D0YRF5_9FIRM</name>
<organism evidence="10 11">
    <name type="scientific">Candidatus Enterenecus faecium</name>
    <dbReference type="NCBI Taxonomy" id="2840780"/>
    <lineage>
        <taxon>Bacteria</taxon>
        <taxon>Bacillati</taxon>
        <taxon>Bacillota</taxon>
        <taxon>Clostridia</taxon>
        <taxon>Eubacteriales</taxon>
        <taxon>Candidatus Enterenecus</taxon>
    </lineage>
</organism>
<dbReference type="PANTHER" id="PTHR30008">
    <property type="entry name" value="EXODEOXYRIBONUCLEASE 7 LARGE SUBUNIT"/>
    <property type="match status" value="1"/>
</dbReference>
<comment type="subcellular location">
    <subcellularLocation>
        <location evidence="5 6">Cytoplasm</location>
    </subcellularLocation>
</comment>
<evidence type="ECO:0000259" key="9">
    <source>
        <dbReference type="Pfam" id="PF13742"/>
    </source>
</evidence>
<dbReference type="HAMAP" id="MF_00378">
    <property type="entry name" value="Exonuc_7_L"/>
    <property type="match status" value="1"/>
</dbReference>
<evidence type="ECO:0000256" key="7">
    <source>
        <dbReference type="SAM" id="Coils"/>
    </source>
</evidence>
<evidence type="ECO:0000256" key="6">
    <source>
        <dbReference type="RuleBase" id="RU004355"/>
    </source>
</evidence>
<dbReference type="GO" id="GO:0009318">
    <property type="term" value="C:exodeoxyribonuclease VII complex"/>
    <property type="evidence" value="ECO:0007669"/>
    <property type="project" value="UniProtKB-UniRule"/>
</dbReference>
<dbReference type="Proteomes" id="UP000886879">
    <property type="component" value="Unassembled WGS sequence"/>
</dbReference>
<comment type="function">
    <text evidence="5">Bidirectionally degrades single-stranded DNA into large acid-insoluble oligonucleotides, which are then degraded further into small acid-soluble oligonucleotides.</text>
</comment>
<evidence type="ECO:0000256" key="1">
    <source>
        <dbReference type="ARBA" id="ARBA00022490"/>
    </source>
</evidence>
<gene>
    <name evidence="5 10" type="primary">xseA</name>
    <name evidence="10" type="ORF">IAD31_03880</name>
</gene>
<evidence type="ECO:0000256" key="5">
    <source>
        <dbReference type="HAMAP-Rule" id="MF_00378"/>
    </source>
</evidence>
<dbReference type="Pfam" id="PF13742">
    <property type="entry name" value="tRNA_anti_2"/>
    <property type="match status" value="1"/>
</dbReference>
<dbReference type="InterPro" id="IPR025824">
    <property type="entry name" value="OB-fold_nuc-bd_dom"/>
</dbReference>
<dbReference type="EC" id="3.1.11.6" evidence="5"/>
<feature type="domain" description="Exonuclease VII large subunit C-terminal" evidence="8">
    <location>
        <begin position="122"/>
        <end position="338"/>
    </location>
</feature>
<dbReference type="AlphaFoldDB" id="A0A9D0YRF5"/>
<dbReference type="Pfam" id="PF02601">
    <property type="entry name" value="Exonuc_VII_L"/>
    <property type="match status" value="1"/>
</dbReference>
<accession>A0A9D0YRF5</accession>
<dbReference type="PANTHER" id="PTHR30008:SF0">
    <property type="entry name" value="EXODEOXYRIBONUCLEASE 7 LARGE SUBUNIT"/>
    <property type="match status" value="1"/>
</dbReference>
<dbReference type="GO" id="GO:0003676">
    <property type="term" value="F:nucleic acid binding"/>
    <property type="evidence" value="ECO:0007669"/>
    <property type="project" value="InterPro"/>
</dbReference>